<dbReference type="Pfam" id="PF18998">
    <property type="entry name" value="Flg_new_2"/>
    <property type="match status" value="1"/>
</dbReference>
<keyword evidence="1" id="KW-0732">Signal</keyword>
<dbReference type="STRING" id="645274.SAMN04487901_1012"/>
<dbReference type="PROSITE" id="PS51257">
    <property type="entry name" value="PROKAR_LIPOPROTEIN"/>
    <property type="match status" value="1"/>
</dbReference>
<organism evidence="3 4">
    <name type="scientific">Prevotella communis</name>
    <dbReference type="NCBI Taxonomy" id="2913614"/>
    <lineage>
        <taxon>Bacteria</taxon>
        <taxon>Pseudomonadati</taxon>
        <taxon>Bacteroidota</taxon>
        <taxon>Bacteroidia</taxon>
        <taxon>Bacteroidales</taxon>
        <taxon>Prevotellaceae</taxon>
        <taxon>Prevotella</taxon>
    </lineage>
</organism>
<dbReference type="AlphaFoldDB" id="A0A1G7RK79"/>
<proteinExistence type="predicted"/>
<dbReference type="InterPro" id="IPR044060">
    <property type="entry name" value="Bacterial_rp_domain"/>
</dbReference>
<keyword evidence="4" id="KW-1185">Reference proteome</keyword>
<evidence type="ECO:0000256" key="1">
    <source>
        <dbReference type="SAM" id="SignalP"/>
    </source>
</evidence>
<feature type="chain" id="PRO_5011580293" description="Bacterial repeat domain-containing protein" evidence="1">
    <location>
        <begin position="21"/>
        <end position="592"/>
    </location>
</feature>
<feature type="signal peptide" evidence="1">
    <location>
        <begin position="1"/>
        <end position="20"/>
    </location>
</feature>
<sequence>MKLKYLLATVVMICTTLASCSDSDESNESKKVDITATEVTNLTPDFIGTISGIEQGEKFNPGDSITLTLTPGEILMGEFADYHMEHIHVHVGDKVYMPEFPAGAEGNVQQVTLKVPVPSKPFAVVVAYAVQQKLAADGHTLLLENQEEGIELFGVSAEKKYTYFDCYLRTPEAYTIDKVEYKMGDSDWQDLSATEGCYFERSTVNNVYKVTVRPNYQDVTADVTLRINGTQHKRCKITWKNTEFINTEVPEGYEPNILPESAIGGDKVVASFYTKDDYYLAGATANIDGVVPECKSRAYVVFTMPEQDVEITLDFKEKIAVESELGAHIKNAQVYTDKDIYYGVPTEKAIPGEYVYLFANADNGFKPSVAINNKGERAPFVIYGEGLDRYGYYAQVHVPEDASKLTIKAEAVAAHRADGANIVFEGGHYYAAGETVHFSVAVPSGKKIKSVSAADSKGSNVPVTMDGAYGSFTMPDANVTVSATFEDVNSGANVTIKAFYDDEEYRVTSQSQAYYGAIDSEGIQVATGTTLYISVSDDYGEAFWVGVKIGDSIQYFEAQEDEESGEYTFGRSFEFNANAVIKVGPTKNAVTF</sequence>
<evidence type="ECO:0000313" key="3">
    <source>
        <dbReference type="EMBL" id="SDG11162.1"/>
    </source>
</evidence>
<accession>A0A1G7RK79</accession>
<dbReference type="Proteomes" id="UP000198779">
    <property type="component" value="Unassembled WGS sequence"/>
</dbReference>
<dbReference type="RefSeq" id="WP_091813216.1">
    <property type="nucleotide sequence ID" value="NZ_FNCQ01000001.1"/>
</dbReference>
<evidence type="ECO:0000259" key="2">
    <source>
        <dbReference type="Pfam" id="PF18998"/>
    </source>
</evidence>
<feature type="domain" description="Bacterial repeat" evidence="2">
    <location>
        <begin position="423"/>
        <end position="488"/>
    </location>
</feature>
<dbReference type="EMBL" id="FNCQ01000001">
    <property type="protein sequence ID" value="SDG11162.1"/>
    <property type="molecule type" value="Genomic_DNA"/>
</dbReference>
<name>A0A1G7RK79_9BACT</name>
<gene>
    <name evidence="3" type="ORF">SAMN04487901_1012</name>
</gene>
<reference evidence="4" key="1">
    <citation type="submission" date="2016-10" db="EMBL/GenBank/DDBJ databases">
        <authorList>
            <person name="Varghese N."/>
            <person name="Submissions S."/>
        </authorList>
    </citation>
    <scope>NUCLEOTIDE SEQUENCE [LARGE SCALE GENOMIC DNA]</scope>
    <source>
        <strain evidence="4">BP1-148</strain>
    </source>
</reference>
<protein>
    <recommendedName>
        <fullName evidence="2">Bacterial repeat domain-containing protein</fullName>
    </recommendedName>
</protein>
<evidence type="ECO:0000313" key="4">
    <source>
        <dbReference type="Proteomes" id="UP000198779"/>
    </source>
</evidence>